<dbReference type="AlphaFoldDB" id="A0A3S3UBE3"/>
<reference evidence="5 6" key="1">
    <citation type="submission" date="2017-01" db="EMBL/GenBank/DDBJ databases">
        <title>The cable genome- insights into the physiology and evolution of filamentous bacteria capable of sulfide oxidation via long distance electron transfer.</title>
        <authorList>
            <person name="Schreiber L."/>
            <person name="Bjerg J.T."/>
            <person name="Boggild A."/>
            <person name="Van De Vossenberg J."/>
            <person name="Meysman F."/>
            <person name="Nielsen L.P."/>
            <person name="Schramm A."/>
            <person name="Kjeldsen K.U."/>
        </authorList>
    </citation>
    <scope>NUCLEOTIDE SEQUENCE [LARGE SCALE GENOMIC DNA]</scope>
    <source>
        <strain evidence="5">MCF</strain>
    </source>
</reference>
<feature type="domain" description="Aconitase/3-isopropylmalate dehydratase large subunit alpha/beta/alpha" evidence="4">
    <location>
        <begin position="75"/>
        <end position="173"/>
    </location>
</feature>
<dbReference type="InterPro" id="IPR001030">
    <property type="entry name" value="Acoase/IPM_deHydtase_lsu_aba"/>
</dbReference>
<dbReference type="Gene3D" id="3.30.499.10">
    <property type="entry name" value="Aconitase, domain 3"/>
    <property type="match status" value="1"/>
</dbReference>
<dbReference type="InterPro" id="IPR015931">
    <property type="entry name" value="Acnase/IPM_dHydase_lsu_aba_1/3"/>
</dbReference>
<evidence type="ECO:0000313" key="5">
    <source>
        <dbReference type="EMBL" id="RWX46297.1"/>
    </source>
</evidence>
<keyword evidence="3" id="KW-0411">Iron-sulfur</keyword>
<dbReference type="GO" id="GO:0003994">
    <property type="term" value="F:aconitate hydratase activity"/>
    <property type="evidence" value="ECO:0007669"/>
    <property type="project" value="UniProtKB-EC"/>
</dbReference>
<evidence type="ECO:0000259" key="4">
    <source>
        <dbReference type="Pfam" id="PF00330"/>
    </source>
</evidence>
<accession>A0A3S3UBE3</accession>
<evidence type="ECO:0000256" key="1">
    <source>
        <dbReference type="ARBA" id="ARBA00022723"/>
    </source>
</evidence>
<dbReference type="GO" id="GO:0051536">
    <property type="term" value="F:iron-sulfur cluster binding"/>
    <property type="evidence" value="ECO:0007669"/>
    <property type="project" value="UniProtKB-KW"/>
</dbReference>
<dbReference type="PANTHER" id="PTHR11670">
    <property type="entry name" value="ACONITASE/IRON-RESPONSIVE ELEMENT FAMILY MEMBER"/>
    <property type="match status" value="1"/>
</dbReference>
<sequence>MSNQEFLQEIKVNGKAYSFYNIKLLIDRGVNMARLPFSVRVLVENILRNMNGTTVTEKDLEQISGWKPWYIEPVEIPFHPARVLMQDFTGVPAVVDLAAMRDAIKAQGGDPKKINPLIPVDLVVDHSVQVDHYGTAQALEQNVTKEYQRNSERYAFLKWAQKNFDNFKAVPPTPASAIR</sequence>
<evidence type="ECO:0000256" key="3">
    <source>
        <dbReference type="ARBA" id="ARBA00023014"/>
    </source>
</evidence>
<dbReference type="GO" id="GO:0046872">
    <property type="term" value="F:metal ion binding"/>
    <property type="evidence" value="ECO:0007669"/>
    <property type="project" value="UniProtKB-KW"/>
</dbReference>
<keyword evidence="5" id="KW-0456">Lyase</keyword>
<evidence type="ECO:0000313" key="6">
    <source>
        <dbReference type="Proteomes" id="UP000287853"/>
    </source>
</evidence>
<comment type="caution">
    <text evidence="5">The sequence shown here is derived from an EMBL/GenBank/DDBJ whole genome shotgun (WGS) entry which is preliminary data.</text>
</comment>
<name>A0A3S3UBE3_9BACT</name>
<dbReference type="Pfam" id="PF00330">
    <property type="entry name" value="Aconitase"/>
    <property type="match status" value="1"/>
</dbReference>
<keyword evidence="6" id="KW-1185">Reference proteome</keyword>
<dbReference type="SUPFAM" id="SSF53732">
    <property type="entry name" value="Aconitase iron-sulfur domain"/>
    <property type="match status" value="1"/>
</dbReference>
<keyword evidence="2" id="KW-0408">Iron</keyword>
<dbReference type="Proteomes" id="UP000287853">
    <property type="component" value="Unassembled WGS sequence"/>
</dbReference>
<dbReference type="EC" id="4.2.1.3" evidence="5"/>
<gene>
    <name evidence="5" type="ORF">H206_03315</name>
</gene>
<proteinExistence type="predicted"/>
<protein>
    <submittedName>
        <fullName evidence="5">Aconitase family (Aconitate hydratase)</fullName>
        <ecNumber evidence="5">4.2.1.3</ecNumber>
    </submittedName>
</protein>
<organism evidence="5 6">
    <name type="scientific">Candidatus Electrothrix aarhusensis</name>
    <dbReference type="NCBI Taxonomy" id="1859131"/>
    <lineage>
        <taxon>Bacteria</taxon>
        <taxon>Pseudomonadati</taxon>
        <taxon>Thermodesulfobacteriota</taxon>
        <taxon>Desulfobulbia</taxon>
        <taxon>Desulfobulbales</taxon>
        <taxon>Desulfobulbaceae</taxon>
        <taxon>Candidatus Electrothrix</taxon>
    </lineage>
</organism>
<dbReference type="InterPro" id="IPR006249">
    <property type="entry name" value="Aconitase/IRP2"/>
</dbReference>
<evidence type="ECO:0000256" key="2">
    <source>
        <dbReference type="ARBA" id="ARBA00023004"/>
    </source>
</evidence>
<dbReference type="EMBL" id="MTKO01000066">
    <property type="protein sequence ID" value="RWX46297.1"/>
    <property type="molecule type" value="Genomic_DNA"/>
</dbReference>
<keyword evidence="1" id="KW-0479">Metal-binding</keyword>
<dbReference type="InterPro" id="IPR036008">
    <property type="entry name" value="Aconitase_4Fe-4S_dom"/>
</dbReference>